<accession>C5M1H3</accession>
<dbReference type="Proteomes" id="UP000007800">
    <property type="component" value="Unassembled WGS sequence"/>
</dbReference>
<organism evidence="3">
    <name type="scientific">Perkinsus marinus (strain ATCC 50983 / TXsc)</name>
    <dbReference type="NCBI Taxonomy" id="423536"/>
    <lineage>
        <taxon>Eukaryota</taxon>
        <taxon>Sar</taxon>
        <taxon>Alveolata</taxon>
        <taxon>Perkinsozoa</taxon>
        <taxon>Perkinsea</taxon>
        <taxon>Perkinsida</taxon>
        <taxon>Perkinsidae</taxon>
        <taxon>Perkinsus</taxon>
    </lineage>
</organism>
<gene>
    <name evidence="2" type="ORF">Pmar_PMAR018836</name>
</gene>
<dbReference type="EMBL" id="GG687420">
    <property type="protein sequence ID" value="EEQ97169.1"/>
    <property type="molecule type" value="Genomic_DNA"/>
</dbReference>
<feature type="compositionally biased region" description="Basic and acidic residues" evidence="1">
    <location>
        <begin position="1"/>
        <end position="12"/>
    </location>
</feature>
<evidence type="ECO:0000313" key="3">
    <source>
        <dbReference type="Proteomes" id="UP000007800"/>
    </source>
</evidence>
<dbReference type="InParanoid" id="C5M1H3"/>
<evidence type="ECO:0000313" key="2">
    <source>
        <dbReference type="EMBL" id="EEQ97169.1"/>
    </source>
</evidence>
<protein>
    <submittedName>
        <fullName evidence="2">Uncharacterized protein</fullName>
    </submittedName>
</protein>
<dbReference type="GeneID" id="9054221"/>
<reference evidence="2 3" key="1">
    <citation type="submission" date="2008-07" db="EMBL/GenBank/DDBJ databases">
        <authorList>
            <person name="El-Sayed N."/>
            <person name="Caler E."/>
            <person name="Inman J."/>
            <person name="Amedeo P."/>
            <person name="Hass B."/>
            <person name="Wortman J."/>
        </authorList>
    </citation>
    <scope>NUCLEOTIDE SEQUENCE [LARGE SCALE GENOMIC DNA]</scope>
    <source>
        <strain evidence="3">ATCC 50983 / TXsc</strain>
    </source>
</reference>
<feature type="region of interest" description="Disordered" evidence="1">
    <location>
        <begin position="1"/>
        <end position="50"/>
    </location>
</feature>
<evidence type="ECO:0000256" key="1">
    <source>
        <dbReference type="SAM" id="MobiDB-lite"/>
    </source>
</evidence>
<dbReference type="RefSeq" id="XP_002764452.1">
    <property type="nucleotide sequence ID" value="XM_002764406.1"/>
</dbReference>
<keyword evidence="3" id="KW-1185">Reference proteome</keyword>
<proteinExistence type="predicted"/>
<sequence>IMEGRDRHDRSIYDNLAHEPSGSFPSQVDLTDSDPLPSWWNDDSDELGNQ</sequence>
<feature type="non-terminal residue" evidence="2">
    <location>
        <position position="1"/>
    </location>
</feature>
<name>C5M1H3_PERM5</name>
<dbReference type="AlphaFoldDB" id="C5M1H3"/>